<accession>A0A9X2JU98</accession>
<protein>
    <submittedName>
        <fullName evidence="1">Uncharacterized protein</fullName>
    </submittedName>
</protein>
<sequence>MDAAASADRVVWTEEDSAELERLQSQESYSFADVGQTLVYVRTSW</sequence>
<dbReference type="EMBL" id="JAMTCS010000004">
    <property type="protein sequence ID" value="MCP2264300.1"/>
    <property type="molecule type" value="Genomic_DNA"/>
</dbReference>
<proteinExistence type="predicted"/>
<evidence type="ECO:0000313" key="1">
    <source>
        <dbReference type="EMBL" id="MCP2264300.1"/>
    </source>
</evidence>
<evidence type="ECO:0000313" key="2">
    <source>
        <dbReference type="Proteomes" id="UP001139493"/>
    </source>
</evidence>
<dbReference type="AlphaFoldDB" id="A0A9X2JU98"/>
<comment type="caution">
    <text evidence="1">The sequence shown here is derived from an EMBL/GenBank/DDBJ whole genome shotgun (WGS) entry which is preliminary data.</text>
</comment>
<dbReference type="RefSeq" id="WP_253834534.1">
    <property type="nucleotide sequence ID" value="NZ_JAMTCS010000004.1"/>
</dbReference>
<gene>
    <name evidence="1" type="ORF">APR03_001636</name>
</gene>
<organism evidence="1 2">
    <name type="scientific">Promicromonospora thailandica</name>
    <dbReference type="NCBI Taxonomy" id="765201"/>
    <lineage>
        <taxon>Bacteria</taxon>
        <taxon>Bacillati</taxon>
        <taxon>Actinomycetota</taxon>
        <taxon>Actinomycetes</taxon>
        <taxon>Micrococcales</taxon>
        <taxon>Promicromonosporaceae</taxon>
        <taxon>Promicromonospora</taxon>
    </lineage>
</organism>
<reference evidence="1" key="1">
    <citation type="submission" date="2022-06" db="EMBL/GenBank/DDBJ databases">
        <title>Genomic Encyclopedia of Archaeal and Bacterial Type Strains, Phase II (KMG-II): from individual species to whole genera.</title>
        <authorList>
            <person name="Goeker M."/>
        </authorList>
    </citation>
    <scope>NUCLEOTIDE SEQUENCE</scope>
    <source>
        <strain evidence="1">DSM 26652</strain>
    </source>
</reference>
<keyword evidence="2" id="KW-1185">Reference proteome</keyword>
<dbReference type="Proteomes" id="UP001139493">
    <property type="component" value="Unassembled WGS sequence"/>
</dbReference>
<name>A0A9X2JU98_9MICO</name>